<proteinExistence type="predicted"/>
<dbReference type="SUPFAM" id="SSF53756">
    <property type="entry name" value="UDP-Glycosyltransferase/glycogen phosphorylase"/>
    <property type="match status" value="1"/>
</dbReference>
<dbReference type="PANTHER" id="PTHR12526">
    <property type="entry name" value="GLYCOSYLTRANSFERASE"/>
    <property type="match status" value="1"/>
</dbReference>
<name>A0A6J6BW86_9ZZZZ</name>
<protein>
    <submittedName>
        <fullName evidence="1">Unannotated protein</fullName>
    </submittedName>
</protein>
<organism evidence="1">
    <name type="scientific">freshwater metagenome</name>
    <dbReference type="NCBI Taxonomy" id="449393"/>
    <lineage>
        <taxon>unclassified sequences</taxon>
        <taxon>metagenomes</taxon>
        <taxon>ecological metagenomes</taxon>
    </lineage>
</organism>
<evidence type="ECO:0000313" key="1">
    <source>
        <dbReference type="EMBL" id="CAB4542533.1"/>
    </source>
</evidence>
<dbReference type="AlphaFoldDB" id="A0A6J6BW86"/>
<accession>A0A6J6BW86</accession>
<dbReference type="EMBL" id="CAEZSR010000008">
    <property type="protein sequence ID" value="CAB4542533.1"/>
    <property type="molecule type" value="Genomic_DNA"/>
</dbReference>
<dbReference type="Gene3D" id="3.40.50.2000">
    <property type="entry name" value="Glycogen Phosphorylase B"/>
    <property type="match status" value="2"/>
</dbReference>
<reference evidence="1" key="1">
    <citation type="submission" date="2020-05" db="EMBL/GenBank/DDBJ databases">
        <authorList>
            <person name="Chiriac C."/>
            <person name="Salcher M."/>
            <person name="Ghai R."/>
            <person name="Kavagutti S V."/>
        </authorList>
    </citation>
    <scope>NUCLEOTIDE SEQUENCE</scope>
</reference>
<dbReference type="Pfam" id="PF13692">
    <property type="entry name" value="Glyco_trans_1_4"/>
    <property type="match status" value="1"/>
</dbReference>
<dbReference type="PANTHER" id="PTHR12526:SF572">
    <property type="entry name" value="BLL5144 PROTEIN"/>
    <property type="match status" value="1"/>
</dbReference>
<gene>
    <name evidence="1" type="ORF">UFOPK1493_00411</name>
</gene>
<sequence length="393" mass="42453">MDPTSVVHVGTFPPTQCGLATFGAALVDAMTAHAPNTTVDVLDVLDVVDVLDPGSDDTPRPGRHGSVLPWRQGDTSSLCTALDFVSHHDVVVVEHEFGIYGGAEGEDVLRLVERTATPVVSVLHTVLARPTPRQREIVERLARASDALVVMTRAAHDRLLSIFAVDPRIVHIIPHGAHPNTGEVDPPHAERPTILTWGLLGPGKGVEAGIDAMAHVRDLIPTPRYVVAGSTHPKVLERSGESYRRSLIERAEAAGVADLVEFDDSYRDVDSLTRLIRSADVVLLPYETTEQVTSGVLVEAVASGRPVVSTDFPHARELLVDGAGLVVPHGDPAAMASALESVLTHPRLADEMRRRALELAAPMAWTAVGERYLEVIRSVVDLRTPWRHPMRVA</sequence>